<dbReference type="AlphaFoldDB" id="A0A0C3H6V2"/>
<reference evidence="4" key="2">
    <citation type="submission" date="2015-01" db="EMBL/GenBank/DDBJ databases">
        <title>Evolutionary Origins and Diversification of the Mycorrhizal Mutualists.</title>
        <authorList>
            <consortium name="DOE Joint Genome Institute"/>
            <consortium name="Mycorrhizal Genomics Consortium"/>
            <person name="Kohler A."/>
            <person name="Kuo A."/>
            <person name="Nagy L.G."/>
            <person name="Floudas D."/>
            <person name="Copeland A."/>
            <person name="Barry K.W."/>
            <person name="Cichocki N."/>
            <person name="Veneault-Fourrey C."/>
            <person name="LaButti K."/>
            <person name="Lindquist E.A."/>
            <person name="Lipzen A."/>
            <person name="Lundell T."/>
            <person name="Morin E."/>
            <person name="Murat C."/>
            <person name="Riley R."/>
            <person name="Ohm R."/>
            <person name="Sun H."/>
            <person name="Tunlid A."/>
            <person name="Henrissat B."/>
            <person name="Grigoriev I.V."/>
            <person name="Hibbett D.S."/>
            <person name="Martin F."/>
        </authorList>
    </citation>
    <scope>NUCLEOTIDE SEQUENCE [LARGE SCALE GENOMIC DNA]</scope>
    <source>
        <strain evidence="4">Zn</strain>
    </source>
</reference>
<evidence type="ECO:0000313" key="4">
    <source>
        <dbReference type="Proteomes" id="UP000054321"/>
    </source>
</evidence>
<dbReference type="InterPro" id="IPR050266">
    <property type="entry name" value="AB_hydrolase_sf"/>
</dbReference>
<keyword evidence="4" id="KW-1185">Reference proteome</keyword>
<dbReference type="Pfam" id="PF12697">
    <property type="entry name" value="Abhydrolase_6"/>
    <property type="match status" value="1"/>
</dbReference>
<dbReference type="Proteomes" id="UP000054321">
    <property type="component" value="Unassembled WGS sequence"/>
</dbReference>
<evidence type="ECO:0000256" key="1">
    <source>
        <dbReference type="SAM" id="MobiDB-lite"/>
    </source>
</evidence>
<dbReference type="EMBL" id="KN832881">
    <property type="protein sequence ID" value="KIM98106.1"/>
    <property type="molecule type" value="Genomic_DNA"/>
</dbReference>
<protein>
    <recommendedName>
        <fullName evidence="2">AB hydrolase-1 domain-containing protein</fullName>
    </recommendedName>
</protein>
<feature type="compositionally biased region" description="Polar residues" evidence="1">
    <location>
        <begin position="70"/>
        <end position="81"/>
    </location>
</feature>
<reference evidence="3 4" key="1">
    <citation type="submission" date="2014-04" db="EMBL/GenBank/DDBJ databases">
        <authorList>
            <consortium name="DOE Joint Genome Institute"/>
            <person name="Kuo A."/>
            <person name="Martino E."/>
            <person name="Perotto S."/>
            <person name="Kohler A."/>
            <person name="Nagy L.G."/>
            <person name="Floudas D."/>
            <person name="Copeland A."/>
            <person name="Barry K.W."/>
            <person name="Cichocki N."/>
            <person name="Veneault-Fourrey C."/>
            <person name="LaButti K."/>
            <person name="Lindquist E.A."/>
            <person name="Lipzen A."/>
            <person name="Lundell T."/>
            <person name="Morin E."/>
            <person name="Murat C."/>
            <person name="Sun H."/>
            <person name="Tunlid A."/>
            <person name="Henrissat B."/>
            <person name="Grigoriev I.V."/>
            <person name="Hibbett D.S."/>
            <person name="Martin F."/>
            <person name="Nordberg H.P."/>
            <person name="Cantor M.N."/>
            <person name="Hua S.X."/>
        </authorList>
    </citation>
    <scope>NUCLEOTIDE SEQUENCE [LARGE SCALE GENOMIC DNA]</scope>
    <source>
        <strain evidence="3 4">Zn</strain>
    </source>
</reference>
<evidence type="ECO:0000313" key="3">
    <source>
        <dbReference type="EMBL" id="KIM98106.1"/>
    </source>
</evidence>
<dbReference type="Gene3D" id="3.40.50.1820">
    <property type="entry name" value="alpha/beta hydrolase"/>
    <property type="match status" value="1"/>
</dbReference>
<dbReference type="SUPFAM" id="SSF53474">
    <property type="entry name" value="alpha/beta-Hydrolases"/>
    <property type="match status" value="1"/>
</dbReference>
<sequence length="310" mass="34357">MPFATIPSKPQAPLAYKLFESSGSADSPLVVFINGLGLPSISWETAISLLQESATSMKPKILTYDRYGQGDTTASDPTDQQPGKDPAYGHDVNDVVHDLHELLQVVAPNSTRFVFVAASIGVHIARLYADKYPGIVEGLLFLDSNVGNQEFTDFWPNPHAADFQPSDVLSEDCTLEQYKAAYAKLGMMFDSDVKNPEGLDRRNIKMLLPEPSVPKLNGSNGKGPWLTVAGHDPDFFVEENFEKLKIPRSITKKYTQPGWHNYNEGLLKLTELDRSRGVIFASKSGHFIQKDNPQFVATELEDLLQKVESN</sequence>
<dbReference type="InParanoid" id="A0A0C3H6V2"/>
<feature type="region of interest" description="Disordered" evidence="1">
    <location>
        <begin position="67"/>
        <end position="88"/>
    </location>
</feature>
<proteinExistence type="predicted"/>
<dbReference type="HOGENOM" id="CLU_044619_0_0_1"/>
<feature type="domain" description="AB hydrolase-1" evidence="2">
    <location>
        <begin position="30"/>
        <end position="297"/>
    </location>
</feature>
<dbReference type="OrthoDB" id="3466836at2759"/>
<accession>A0A0C3H6V2</accession>
<organism evidence="3 4">
    <name type="scientific">Oidiodendron maius (strain Zn)</name>
    <dbReference type="NCBI Taxonomy" id="913774"/>
    <lineage>
        <taxon>Eukaryota</taxon>
        <taxon>Fungi</taxon>
        <taxon>Dikarya</taxon>
        <taxon>Ascomycota</taxon>
        <taxon>Pezizomycotina</taxon>
        <taxon>Leotiomycetes</taxon>
        <taxon>Leotiomycetes incertae sedis</taxon>
        <taxon>Myxotrichaceae</taxon>
        <taxon>Oidiodendron</taxon>
    </lineage>
</organism>
<dbReference type="PANTHER" id="PTHR43798">
    <property type="entry name" value="MONOACYLGLYCEROL LIPASE"/>
    <property type="match status" value="1"/>
</dbReference>
<gene>
    <name evidence="3" type="ORF">OIDMADRAFT_203617</name>
</gene>
<dbReference type="InterPro" id="IPR029058">
    <property type="entry name" value="AB_hydrolase_fold"/>
</dbReference>
<evidence type="ECO:0000259" key="2">
    <source>
        <dbReference type="Pfam" id="PF12697"/>
    </source>
</evidence>
<dbReference type="InterPro" id="IPR000073">
    <property type="entry name" value="AB_hydrolase_1"/>
</dbReference>
<name>A0A0C3H6V2_OIDMZ</name>